<keyword evidence="2" id="KW-1185">Reference proteome</keyword>
<comment type="caution">
    <text evidence="1">The sequence shown here is derived from an EMBL/GenBank/DDBJ whole genome shotgun (WGS) entry which is preliminary data.</text>
</comment>
<accession>A0A4R0XBZ2</accession>
<sequence length="64" mass="7043">MPSELFGQRLLFDEGTFSRSLAPASHLSGLEQLTKQVERFGRGTVIKLLGCGPRVLADYIAHQV</sequence>
<reference evidence="1 2" key="1">
    <citation type="submission" date="2017-02" db="EMBL/GenBank/DDBJ databases">
        <title>Paraburkholderia sophoroidis sp. nov. and Paraburkholderia steynii sp. nov. rhizobial symbionts of the fynbos legume Hypocalyptus sophoroides.</title>
        <authorList>
            <person name="Steenkamp E.T."/>
            <person name="Beukes C.W."/>
            <person name="Van Zyl E."/>
            <person name="Avontuur J."/>
            <person name="Chan W.Y."/>
            <person name="Hassen A."/>
            <person name="Palmer M."/>
            <person name="Mthombeni L."/>
            <person name="Phalane F."/>
            <person name="Sereme K."/>
            <person name="Venter S.N."/>
        </authorList>
    </citation>
    <scope>NUCLEOTIDE SEQUENCE [LARGE SCALE GENOMIC DNA]</scope>
    <source>
        <strain evidence="1 2">HC1.1ba</strain>
    </source>
</reference>
<dbReference type="AlphaFoldDB" id="A0A4R0XBZ2"/>
<name>A0A4R0XBZ2_9BURK</name>
<protein>
    <submittedName>
        <fullName evidence="1">Uncharacterized protein</fullName>
    </submittedName>
</protein>
<evidence type="ECO:0000313" key="2">
    <source>
        <dbReference type="Proteomes" id="UP000294200"/>
    </source>
</evidence>
<organism evidence="1 2">
    <name type="scientific">Paraburkholderia steynii</name>
    <dbReference type="NCBI Taxonomy" id="1245441"/>
    <lineage>
        <taxon>Bacteria</taxon>
        <taxon>Pseudomonadati</taxon>
        <taxon>Pseudomonadota</taxon>
        <taxon>Betaproteobacteria</taxon>
        <taxon>Burkholderiales</taxon>
        <taxon>Burkholderiaceae</taxon>
        <taxon>Paraburkholderia</taxon>
    </lineage>
</organism>
<dbReference type="EMBL" id="MWML01000266">
    <property type="protein sequence ID" value="TCG04309.1"/>
    <property type="molecule type" value="Genomic_DNA"/>
</dbReference>
<proteinExistence type="predicted"/>
<gene>
    <name evidence="1" type="ORF">BZM27_41885</name>
</gene>
<evidence type="ECO:0000313" key="1">
    <source>
        <dbReference type="EMBL" id="TCG04309.1"/>
    </source>
</evidence>
<dbReference type="Proteomes" id="UP000294200">
    <property type="component" value="Unassembled WGS sequence"/>
</dbReference>